<keyword evidence="5" id="KW-1185">Reference proteome</keyword>
<evidence type="ECO:0000256" key="2">
    <source>
        <dbReference type="PROSITE-ProRule" id="PRU00504"/>
    </source>
</evidence>
<dbReference type="PANTHER" id="PTHR24104">
    <property type="entry name" value="E3 UBIQUITIN-PROTEIN LIGASE NHLRC1-RELATED"/>
    <property type="match status" value="1"/>
</dbReference>
<feature type="chain" id="PRO_5022894973" evidence="3">
    <location>
        <begin position="23"/>
        <end position="339"/>
    </location>
</feature>
<evidence type="ECO:0000256" key="1">
    <source>
        <dbReference type="ARBA" id="ARBA00022737"/>
    </source>
</evidence>
<dbReference type="Gene3D" id="2.120.10.30">
    <property type="entry name" value="TolB, C-terminal domain"/>
    <property type="match status" value="3"/>
</dbReference>
<evidence type="ECO:0000256" key="3">
    <source>
        <dbReference type="SAM" id="SignalP"/>
    </source>
</evidence>
<dbReference type="Proteomes" id="UP000315010">
    <property type="component" value="Unassembled WGS sequence"/>
</dbReference>
<name>A0A5C5YVI0_9BACT</name>
<dbReference type="PANTHER" id="PTHR24104:SF25">
    <property type="entry name" value="PROTEIN LIN-41"/>
    <property type="match status" value="1"/>
</dbReference>
<dbReference type="PROSITE" id="PS51257">
    <property type="entry name" value="PROKAR_LIPOPROTEIN"/>
    <property type="match status" value="1"/>
</dbReference>
<proteinExistence type="predicted"/>
<protein>
    <submittedName>
        <fullName evidence="4">NHL repeat protein</fullName>
    </submittedName>
</protein>
<dbReference type="InterPro" id="IPR011042">
    <property type="entry name" value="6-blade_b-propeller_TolB-like"/>
</dbReference>
<evidence type="ECO:0000313" key="5">
    <source>
        <dbReference type="Proteomes" id="UP000315010"/>
    </source>
</evidence>
<evidence type="ECO:0000313" key="4">
    <source>
        <dbReference type="EMBL" id="TWT79024.1"/>
    </source>
</evidence>
<dbReference type="Pfam" id="PF01436">
    <property type="entry name" value="NHL"/>
    <property type="match status" value="2"/>
</dbReference>
<comment type="caution">
    <text evidence="4">The sequence shown here is derived from an EMBL/GenBank/DDBJ whole genome shotgun (WGS) entry which is preliminary data.</text>
</comment>
<keyword evidence="1" id="KW-0677">Repeat</keyword>
<dbReference type="SUPFAM" id="SSF63829">
    <property type="entry name" value="Calcium-dependent phosphotriesterase"/>
    <property type="match status" value="1"/>
</dbReference>
<accession>A0A5C5YVI0</accession>
<reference evidence="4 5" key="1">
    <citation type="submission" date="2019-02" db="EMBL/GenBank/DDBJ databases">
        <title>Deep-cultivation of Planctomycetes and their phenomic and genomic characterization uncovers novel biology.</title>
        <authorList>
            <person name="Wiegand S."/>
            <person name="Jogler M."/>
            <person name="Boedeker C."/>
            <person name="Pinto D."/>
            <person name="Vollmers J."/>
            <person name="Rivas-Marin E."/>
            <person name="Kohn T."/>
            <person name="Peeters S.H."/>
            <person name="Heuer A."/>
            <person name="Rast P."/>
            <person name="Oberbeckmann S."/>
            <person name="Bunk B."/>
            <person name="Jeske O."/>
            <person name="Meyerdierks A."/>
            <person name="Storesund J.E."/>
            <person name="Kallscheuer N."/>
            <person name="Luecker S."/>
            <person name="Lage O.M."/>
            <person name="Pohl T."/>
            <person name="Merkel B.J."/>
            <person name="Hornburger P."/>
            <person name="Mueller R.-W."/>
            <person name="Bruemmer F."/>
            <person name="Labrenz M."/>
            <person name="Spormann A.M."/>
            <person name="Op Den Camp H."/>
            <person name="Overmann J."/>
            <person name="Amann R."/>
            <person name="Jetten M.S.M."/>
            <person name="Mascher T."/>
            <person name="Medema M.H."/>
            <person name="Devos D.P."/>
            <person name="Kaster A.-K."/>
            <person name="Ovreas L."/>
            <person name="Rohde M."/>
            <person name="Galperin M.Y."/>
            <person name="Jogler C."/>
        </authorList>
    </citation>
    <scope>NUCLEOTIDE SEQUENCE [LARGE SCALE GENOMIC DNA]</scope>
    <source>
        <strain evidence="4 5">CA13</strain>
    </source>
</reference>
<feature type="repeat" description="NHL" evidence="2">
    <location>
        <begin position="301"/>
        <end position="335"/>
    </location>
</feature>
<feature type="repeat" description="NHL" evidence="2">
    <location>
        <begin position="39"/>
        <end position="77"/>
    </location>
</feature>
<feature type="signal peptide" evidence="3">
    <location>
        <begin position="1"/>
        <end position="22"/>
    </location>
</feature>
<dbReference type="PROSITE" id="PS51125">
    <property type="entry name" value="NHL"/>
    <property type="match status" value="3"/>
</dbReference>
<dbReference type="CDD" id="cd14956">
    <property type="entry name" value="NHL_like_3"/>
    <property type="match status" value="1"/>
</dbReference>
<dbReference type="AlphaFoldDB" id="A0A5C5YVI0"/>
<dbReference type="InterPro" id="IPR001258">
    <property type="entry name" value="NHL_repeat"/>
</dbReference>
<sequence length="339" mass="37510" precursor="true">MNRRSWMTRTLTSSLSFAIATASGCVSSVAASEPELVWGRRGFSDGRFLKPRAITIDDDDQLYIVDTTGRIQVFNSDGVFLRGWSTPQTANGRPTGLAIRRANTPVPPNAAQIPDLAQLPNAAQLQEPILLVADTHYYRMLVYTLDGTLCDDQQIGGTAGHSPGEFAFVTDAVCDNEGCYYIGEYGDSDRIQKFDPEGKFMTQWGGTGSERGQFVRPQSLVVQGDVLWVVDACNHRIQRFDLSTKTPSLIEVIGKEGVGEGEFYYPYDMAFTADGTMIVCEYGNQRLQHLAADGRWIATWGGPGFQPGQLYQPWGVVVDTMNRVHVLDSNNHRVQRLII</sequence>
<dbReference type="EMBL" id="SJPJ01000001">
    <property type="protein sequence ID" value="TWT79024.1"/>
    <property type="molecule type" value="Genomic_DNA"/>
</dbReference>
<dbReference type="InterPro" id="IPR050952">
    <property type="entry name" value="TRIM-NHL_E3_ligases"/>
</dbReference>
<keyword evidence="3" id="KW-0732">Signal</keyword>
<feature type="repeat" description="NHL" evidence="2">
    <location>
        <begin position="250"/>
        <end position="293"/>
    </location>
</feature>
<organism evidence="4 5">
    <name type="scientific">Novipirellula herctigrandis</name>
    <dbReference type="NCBI Taxonomy" id="2527986"/>
    <lineage>
        <taxon>Bacteria</taxon>
        <taxon>Pseudomonadati</taxon>
        <taxon>Planctomycetota</taxon>
        <taxon>Planctomycetia</taxon>
        <taxon>Pirellulales</taxon>
        <taxon>Pirellulaceae</taxon>
        <taxon>Novipirellula</taxon>
    </lineage>
</organism>
<dbReference type="GO" id="GO:0008270">
    <property type="term" value="F:zinc ion binding"/>
    <property type="evidence" value="ECO:0007669"/>
    <property type="project" value="UniProtKB-KW"/>
</dbReference>
<gene>
    <name evidence="4" type="ORF">CA13_04210</name>
</gene>